<evidence type="ECO:0000313" key="20">
    <source>
        <dbReference type="Proteomes" id="UP000494165"/>
    </source>
</evidence>
<evidence type="ECO:0000256" key="2">
    <source>
        <dbReference type="ARBA" id="ARBA00005876"/>
    </source>
</evidence>
<dbReference type="GO" id="GO:0036376">
    <property type="term" value="P:sodium ion export across plasma membrane"/>
    <property type="evidence" value="ECO:0007669"/>
    <property type="project" value="TreeGrafter"/>
</dbReference>
<evidence type="ECO:0000256" key="18">
    <source>
        <dbReference type="SAM" id="Phobius"/>
    </source>
</evidence>
<keyword evidence="6" id="KW-0740">Sodium/potassium transport</keyword>
<evidence type="ECO:0000256" key="11">
    <source>
        <dbReference type="ARBA" id="ARBA00023053"/>
    </source>
</evidence>
<dbReference type="Pfam" id="PF00287">
    <property type="entry name" value="Na_K-ATPase"/>
    <property type="match status" value="1"/>
</dbReference>
<evidence type="ECO:0000256" key="15">
    <source>
        <dbReference type="ARBA" id="ARBA00023180"/>
    </source>
</evidence>
<evidence type="ECO:0000256" key="12">
    <source>
        <dbReference type="ARBA" id="ARBA00023065"/>
    </source>
</evidence>
<evidence type="ECO:0000256" key="13">
    <source>
        <dbReference type="ARBA" id="ARBA00023136"/>
    </source>
</evidence>
<dbReference type="InterPro" id="IPR000402">
    <property type="entry name" value="Na/K_ATPase_sub_beta"/>
</dbReference>
<evidence type="ECO:0000256" key="6">
    <source>
        <dbReference type="ARBA" id="ARBA00022607"/>
    </source>
</evidence>
<dbReference type="Gene3D" id="2.60.40.1660">
    <property type="entry name" value="Na, k-atpase alpha subunit"/>
    <property type="match status" value="1"/>
</dbReference>
<evidence type="ECO:0000256" key="7">
    <source>
        <dbReference type="ARBA" id="ARBA00022692"/>
    </source>
</evidence>
<gene>
    <name evidence="19" type="ORF">CLODIP_2_CD15382</name>
</gene>
<keyword evidence="5" id="KW-0633">Potassium transport</keyword>
<keyword evidence="12" id="KW-0406">Ion transport</keyword>
<name>A0A8S1CWJ3_9INSE</name>
<accession>A0A8S1CWJ3</accession>
<dbReference type="InterPro" id="IPR038702">
    <property type="entry name" value="Na/K_ATPase_sub_beta_sf"/>
</dbReference>
<dbReference type="GO" id="GO:1990573">
    <property type="term" value="P:potassium ion import across plasma membrane"/>
    <property type="evidence" value="ECO:0007669"/>
    <property type="project" value="TreeGrafter"/>
</dbReference>
<sequence length="308" mass="35764">MLFVKPDEMTTCESIGKFIYDSKTGAFFTRTLSSWAKILLFYCIFYACLAGMSVSLMYCFLHNYIEGSISPRWTLDESRIGTNPGLGYRPLSHNTEHHFTLLIVNTKFRTQIRYIKQLDEFLKPYNDLLGQQREICDFERMPKDRTLTSCSVDISQWDPCTAQHSYGYNQSAPCIFLKLNRIFDWVPDYYNSTDELPEDMPKSLKEHITQLSVTEPEKLNMAWVTCDGELPDDKEHIGKLKYLPDQGFPGYYYPYVNTEGYLSPLIALHFVRPTPGVIIKVECRLWAKNTVYDKKEGTASVKFQIFVE</sequence>
<comment type="subcellular location">
    <subcellularLocation>
        <location evidence="1">Cell membrane</location>
        <topology evidence="1">Single-pass type II membrane protein</topology>
    </subcellularLocation>
</comment>
<comment type="function">
    <text evidence="17">This is the non-catalytic component of the active enzyme, which catalyzes the hydrolysis of ATP coupled with the exchange of Na(+) and K(+) ions across the plasma membrane. The beta subunit regulates, through assembly of alpha/beta heterodimers, the number of sodium pumps transported to the plasma membrane.</text>
</comment>
<keyword evidence="16" id="KW-0739">Sodium transport</keyword>
<keyword evidence="3" id="KW-0813">Transport</keyword>
<dbReference type="OrthoDB" id="5912413at2759"/>
<evidence type="ECO:0000256" key="5">
    <source>
        <dbReference type="ARBA" id="ARBA00022538"/>
    </source>
</evidence>
<proteinExistence type="inferred from homology"/>
<dbReference type="PANTHER" id="PTHR11523:SF28">
    <property type="entry name" value="NA_K-ATPASE BETA SUBUNIT ISOFORM 4-RELATED"/>
    <property type="match status" value="1"/>
</dbReference>
<dbReference type="AlphaFoldDB" id="A0A8S1CWJ3"/>
<evidence type="ECO:0008006" key="21">
    <source>
        <dbReference type="Google" id="ProtNLM"/>
    </source>
</evidence>
<evidence type="ECO:0000256" key="14">
    <source>
        <dbReference type="ARBA" id="ARBA00023157"/>
    </source>
</evidence>
<keyword evidence="20" id="KW-1185">Reference proteome</keyword>
<organism evidence="19 20">
    <name type="scientific">Cloeon dipterum</name>
    <dbReference type="NCBI Taxonomy" id="197152"/>
    <lineage>
        <taxon>Eukaryota</taxon>
        <taxon>Metazoa</taxon>
        <taxon>Ecdysozoa</taxon>
        <taxon>Arthropoda</taxon>
        <taxon>Hexapoda</taxon>
        <taxon>Insecta</taxon>
        <taxon>Pterygota</taxon>
        <taxon>Palaeoptera</taxon>
        <taxon>Ephemeroptera</taxon>
        <taxon>Pisciforma</taxon>
        <taxon>Baetidae</taxon>
        <taxon>Cloeon</taxon>
    </lineage>
</organism>
<evidence type="ECO:0000256" key="10">
    <source>
        <dbReference type="ARBA" id="ARBA00022989"/>
    </source>
</evidence>
<dbReference type="Proteomes" id="UP000494165">
    <property type="component" value="Unassembled WGS sequence"/>
</dbReference>
<evidence type="ECO:0000256" key="3">
    <source>
        <dbReference type="ARBA" id="ARBA00022448"/>
    </source>
</evidence>
<evidence type="ECO:0000313" key="19">
    <source>
        <dbReference type="EMBL" id="CAB3372161.1"/>
    </source>
</evidence>
<keyword evidence="10 18" id="KW-1133">Transmembrane helix</keyword>
<evidence type="ECO:0000256" key="9">
    <source>
        <dbReference type="ARBA" id="ARBA00022968"/>
    </source>
</evidence>
<keyword evidence="4" id="KW-1003">Cell membrane</keyword>
<evidence type="ECO:0000256" key="8">
    <source>
        <dbReference type="ARBA" id="ARBA00022958"/>
    </source>
</evidence>
<comment type="similarity">
    <text evidence="2">Belongs to the X(+)/potassium ATPases subunit beta family.</text>
</comment>
<keyword evidence="7 18" id="KW-0812">Transmembrane</keyword>
<keyword evidence="8" id="KW-0630">Potassium</keyword>
<dbReference type="GO" id="GO:0030007">
    <property type="term" value="P:intracellular potassium ion homeostasis"/>
    <property type="evidence" value="ECO:0007669"/>
    <property type="project" value="TreeGrafter"/>
</dbReference>
<dbReference type="EMBL" id="CADEPI010000069">
    <property type="protein sequence ID" value="CAB3372161.1"/>
    <property type="molecule type" value="Genomic_DNA"/>
</dbReference>
<keyword evidence="15" id="KW-0325">Glycoprotein</keyword>
<comment type="caution">
    <text evidence="19">The sequence shown here is derived from an EMBL/GenBank/DDBJ whole genome shotgun (WGS) entry which is preliminary data.</text>
</comment>
<protein>
    <recommendedName>
        <fullName evidence="21">Sodium/potassium-transporting ATPase subunit beta</fullName>
    </recommendedName>
</protein>
<reference evidence="19 20" key="1">
    <citation type="submission" date="2020-04" db="EMBL/GenBank/DDBJ databases">
        <authorList>
            <person name="Alioto T."/>
            <person name="Alioto T."/>
            <person name="Gomez Garrido J."/>
        </authorList>
    </citation>
    <scope>NUCLEOTIDE SEQUENCE [LARGE SCALE GENOMIC DNA]</scope>
</reference>
<evidence type="ECO:0000256" key="17">
    <source>
        <dbReference type="ARBA" id="ARBA00025540"/>
    </source>
</evidence>
<keyword evidence="9" id="KW-0735">Signal-anchor</keyword>
<dbReference type="GO" id="GO:0005890">
    <property type="term" value="C:sodium:potassium-exchanging ATPase complex"/>
    <property type="evidence" value="ECO:0007669"/>
    <property type="project" value="InterPro"/>
</dbReference>
<evidence type="ECO:0000256" key="1">
    <source>
        <dbReference type="ARBA" id="ARBA00004401"/>
    </source>
</evidence>
<evidence type="ECO:0000256" key="4">
    <source>
        <dbReference type="ARBA" id="ARBA00022475"/>
    </source>
</evidence>
<keyword evidence="13 18" id="KW-0472">Membrane</keyword>
<evidence type="ECO:0000256" key="16">
    <source>
        <dbReference type="ARBA" id="ARBA00023201"/>
    </source>
</evidence>
<keyword evidence="11" id="KW-0915">Sodium</keyword>
<feature type="transmembrane region" description="Helical" evidence="18">
    <location>
        <begin position="39"/>
        <end position="61"/>
    </location>
</feature>
<dbReference type="GO" id="GO:0001671">
    <property type="term" value="F:ATPase activator activity"/>
    <property type="evidence" value="ECO:0007669"/>
    <property type="project" value="TreeGrafter"/>
</dbReference>
<dbReference type="PANTHER" id="PTHR11523">
    <property type="entry name" value="SODIUM/POTASSIUM-DEPENDENT ATPASE BETA SUBUNIT"/>
    <property type="match status" value="1"/>
</dbReference>
<dbReference type="GO" id="GO:0006883">
    <property type="term" value="P:intracellular sodium ion homeostasis"/>
    <property type="evidence" value="ECO:0007669"/>
    <property type="project" value="TreeGrafter"/>
</dbReference>
<keyword evidence="14" id="KW-1015">Disulfide bond</keyword>
<dbReference type="FunFam" id="2.60.40.1660:FF:000004">
    <property type="entry name" value="sodium/potassium-transporting ATPase subunit beta-2"/>
    <property type="match status" value="1"/>
</dbReference>